<comment type="caution">
    <text evidence="4">The sequence shown here is derived from an EMBL/GenBank/DDBJ whole genome shotgun (WGS) entry which is preliminary data.</text>
</comment>
<keyword evidence="1" id="KW-0378">Hydrolase</keyword>
<dbReference type="SUPFAM" id="SSF53474">
    <property type="entry name" value="alpha/beta-Hydrolases"/>
    <property type="match status" value="1"/>
</dbReference>
<dbReference type="Proteomes" id="UP000588098">
    <property type="component" value="Unassembled WGS sequence"/>
</dbReference>
<dbReference type="NCBIfam" id="TIGR00976">
    <property type="entry name" value="CocE_NonD"/>
    <property type="match status" value="1"/>
</dbReference>
<feature type="region of interest" description="Disordered" evidence="2">
    <location>
        <begin position="577"/>
        <end position="604"/>
    </location>
</feature>
<dbReference type="Pfam" id="PF02129">
    <property type="entry name" value="Peptidase_S15"/>
    <property type="match status" value="1"/>
</dbReference>
<proteinExistence type="predicted"/>
<dbReference type="InterPro" id="IPR008979">
    <property type="entry name" value="Galactose-bd-like_sf"/>
</dbReference>
<organism evidence="4 5">
    <name type="scientific">Streptomyces zagrosensis</name>
    <dbReference type="NCBI Taxonomy" id="1042984"/>
    <lineage>
        <taxon>Bacteria</taxon>
        <taxon>Bacillati</taxon>
        <taxon>Actinomycetota</taxon>
        <taxon>Actinomycetes</taxon>
        <taxon>Kitasatosporales</taxon>
        <taxon>Streptomycetaceae</taxon>
        <taxon>Streptomyces</taxon>
    </lineage>
</organism>
<dbReference type="InterPro" id="IPR000383">
    <property type="entry name" value="Xaa-Pro-like_dom"/>
</dbReference>
<keyword evidence="5" id="KW-1185">Reference proteome</keyword>
<dbReference type="Gene3D" id="3.40.50.1820">
    <property type="entry name" value="alpha/beta hydrolase"/>
    <property type="match status" value="1"/>
</dbReference>
<evidence type="ECO:0000259" key="3">
    <source>
        <dbReference type="SMART" id="SM00939"/>
    </source>
</evidence>
<dbReference type="SUPFAM" id="SSF49785">
    <property type="entry name" value="Galactose-binding domain-like"/>
    <property type="match status" value="1"/>
</dbReference>
<accession>A0A7W9UZW0</accession>
<dbReference type="Gene3D" id="2.60.120.260">
    <property type="entry name" value="Galactose-binding domain-like"/>
    <property type="match status" value="1"/>
</dbReference>
<dbReference type="Gene3D" id="1.10.3020.10">
    <property type="entry name" value="alpha-amino acid ester hydrolase ( Helical cap domain)"/>
    <property type="match status" value="1"/>
</dbReference>
<dbReference type="PANTHER" id="PTHR43056:SF10">
    <property type="entry name" value="COCE_NOND FAMILY, PUTATIVE (AFU_ORTHOLOGUE AFUA_7G00600)-RELATED"/>
    <property type="match status" value="1"/>
</dbReference>
<dbReference type="InterPro" id="IPR050585">
    <property type="entry name" value="Xaa-Pro_dipeptidyl-ppase/CocE"/>
</dbReference>
<reference evidence="4 5" key="1">
    <citation type="submission" date="2020-08" db="EMBL/GenBank/DDBJ databases">
        <title>Genomic Encyclopedia of Type Strains, Phase III (KMG-III): the genomes of soil and plant-associated and newly described type strains.</title>
        <authorList>
            <person name="Whitman W."/>
        </authorList>
    </citation>
    <scope>NUCLEOTIDE SEQUENCE [LARGE SCALE GENOMIC DNA]</scope>
    <source>
        <strain evidence="4 5">CECT 8305</strain>
    </source>
</reference>
<dbReference type="InterPro" id="IPR005674">
    <property type="entry name" value="CocE/Ser_esterase"/>
</dbReference>
<feature type="domain" description="Xaa-Pro dipeptidyl-peptidase C-terminal" evidence="3">
    <location>
        <begin position="288"/>
        <end position="598"/>
    </location>
</feature>
<name>A0A7W9UZW0_9ACTN</name>
<evidence type="ECO:0000313" key="5">
    <source>
        <dbReference type="Proteomes" id="UP000588098"/>
    </source>
</evidence>
<protein>
    <recommendedName>
        <fullName evidence="3">Xaa-Pro dipeptidyl-peptidase C-terminal domain-containing protein</fullName>
    </recommendedName>
</protein>
<dbReference type="InterPro" id="IPR029058">
    <property type="entry name" value="AB_hydrolase_fold"/>
</dbReference>
<sequence>MSNLPYATREAEHLTIAMSDGVCLSAHVWRPTSSDDEPVPAVLEYIPYRKRDLTSVRDSIHHPYLAGHGYACVRVDLRGTGDSGGVLRDEYLEQEQQDAEEVLAWLADQPWCDGTTGMMGISWGAFAALQVAARQPPSLRAIVIASFTDDRFADDMHYMGGALLSDNLAEAGTMFAYGTCPPDPAVVGRRWREMWHERLENTEPWVLEWLRHQRRDDYWRRASVCEDYQAVRCPVLASSGWADGYSNAVTRLLANLDVPRKGLIGPWSHKFPHLGEPGPAIGYLQEVVRWWDRWLKGIDNDVMDGPMLRTWMQESVPPSTSYEERPGRWVAEQSWPSPHIQQVVRPLLRHRIGTPEEAPAGAGGPGGGHRGDGALPAAGAAGDAGIGADAGAGAGSGTGADASSGTGAGAGEGVALTVRSPLSVGQFAGKWASYNAPPDLPYDQREEDGGSLVFDTDTLTECVEILGSPTVELDLAVSEPVAQVAARISDVAPDGSATRVTYGLLNIGRGDGTKDPEPLEPGRRYRAVIELNGVAQAFPAGHRIRLSLSTSYWPLAWPPPRPVLLSVYERTSTLTLPVRPADRPDGLPQHPFGEPEGTAPLPSTQLTPVEERWDVKRDLVGYHAELEIVKDRGMVRFDDICLDVGRRAYERYTAVADDFTSPSGESAWTMHFRRGDWDVRVETRTVMRCNEKEFLVNATLDGYEGDRRVFSRSWNETVPRDCL</sequence>
<evidence type="ECO:0000256" key="1">
    <source>
        <dbReference type="ARBA" id="ARBA00022801"/>
    </source>
</evidence>
<dbReference type="AlphaFoldDB" id="A0A7W9UZW0"/>
<evidence type="ECO:0000256" key="2">
    <source>
        <dbReference type="SAM" id="MobiDB-lite"/>
    </source>
</evidence>
<feature type="region of interest" description="Disordered" evidence="2">
    <location>
        <begin position="354"/>
        <end position="378"/>
    </location>
</feature>
<dbReference type="EMBL" id="JACHJL010000009">
    <property type="protein sequence ID" value="MBB5936721.1"/>
    <property type="molecule type" value="Genomic_DNA"/>
</dbReference>
<gene>
    <name evidence="4" type="ORF">FHS42_003798</name>
</gene>
<evidence type="ECO:0000313" key="4">
    <source>
        <dbReference type="EMBL" id="MBB5936721.1"/>
    </source>
</evidence>
<dbReference type="PANTHER" id="PTHR43056">
    <property type="entry name" value="PEPTIDASE S9 PROLYL OLIGOPEPTIDASE"/>
    <property type="match status" value="1"/>
</dbReference>
<dbReference type="InterPro" id="IPR013736">
    <property type="entry name" value="Xaa-Pro_dipept_C"/>
</dbReference>
<dbReference type="Pfam" id="PF08530">
    <property type="entry name" value="PepX_C"/>
    <property type="match status" value="1"/>
</dbReference>
<dbReference type="GO" id="GO:0008239">
    <property type="term" value="F:dipeptidyl-peptidase activity"/>
    <property type="evidence" value="ECO:0007669"/>
    <property type="project" value="InterPro"/>
</dbReference>
<dbReference type="SMART" id="SM00939">
    <property type="entry name" value="PepX_C"/>
    <property type="match status" value="1"/>
</dbReference>